<protein>
    <recommendedName>
        <fullName evidence="8">Phospho-2-dehydro-3-deoxyheptonate aldolase</fullName>
        <ecNumber evidence="8">2.5.1.54</ecNumber>
    </recommendedName>
</protein>
<name>A0A507EA44_9FUNG</name>
<evidence type="ECO:0000256" key="1">
    <source>
        <dbReference type="ARBA" id="ARBA00003726"/>
    </source>
</evidence>
<evidence type="ECO:0000256" key="3">
    <source>
        <dbReference type="ARBA" id="ARBA00007985"/>
    </source>
</evidence>
<evidence type="ECO:0000256" key="8">
    <source>
        <dbReference type="PIRNR" id="PIRNR001361"/>
    </source>
</evidence>
<dbReference type="GO" id="GO:0003849">
    <property type="term" value="F:3-deoxy-7-phosphoheptulonate synthase activity"/>
    <property type="evidence" value="ECO:0007669"/>
    <property type="project" value="UniProtKB-EC"/>
</dbReference>
<proteinExistence type="inferred from homology"/>
<dbReference type="OrthoDB" id="4699125at2759"/>
<evidence type="ECO:0000313" key="11">
    <source>
        <dbReference type="Proteomes" id="UP000318582"/>
    </source>
</evidence>
<dbReference type="InterPro" id="IPR006218">
    <property type="entry name" value="DAHP1/KDSA"/>
</dbReference>
<keyword evidence="4 8" id="KW-0028">Amino-acid biosynthesis</keyword>
<comment type="similarity">
    <text evidence="3 8">Belongs to the class-I DAHP synthase family.</text>
</comment>
<dbReference type="EMBL" id="QEAQ01000013">
    <property type="protein sequence ID" value="TPX60666.1"/>
    <property type="molecule type" value="Genomic_DNA"/>
</dbReference>
<evidence type="ECO:0000256" key="2">
    <source>
        <dbReference type="ARBA" id="ARBA00004688"/>
    </source>
</evidence>
<dbReference type="FunFam" id="3.20.20.70:FF:000005">
    <property type="entry name" value="Phospho-2-dehydro-3-deoxyheptonate aldolase"/>
    <property type="match status" value="1"/>
</dbReference>
<evidence type="ECO:0000256" key="4">
    <source>
        <dbReference type="ARBA" id="ARBA00022605"/>
    </source>
</evidence>
<comment type="pathway">
    <text evidence="2">Metabolic intermediate biosynthesis; chorismate biosynthesis; chorismate from D-erythrose 4-phosphate and phosphoenolpyruvate: step 1/7.</text>
</comment>
<dbReference type="PIRSF" id="PIRSF001361">
    <property type="entry name" value="DAHP_synthase"/>
    <property type="match status" value="1"/>
</dbReference>
<dbReference type="AlphaFoldDB" id="A0A507EA44"/>
<dbReference type="EC" id="2.5.1.54" evidence="8"/>
<reference evidence="10 11" key="1">
    <citation type="journal article" date="2019" name="Sci. Rep.">
        <title>Comparative genomics of chytrid fungi reveal insights into the obligate biotrophic and pathogenic lifestyle of Synchytrium endobioticum.</title>
        <authorList>
            <person name="van de Vossenberg B.T.L.H."/>
            <person name="Warris S."/>
            <person name="Nguyen H.D.T."/>
            <person name="van Gent-Pelzer M.P.E."/>
            <person name="Joly D.L."/>
            <person name="van de Geest H.C."/>
            <person name="Bonants P.J.M."/>
            <person name="Smith D.S."/>
            <person name="Levesque C.A."/>
            <person name="van der Lee T.A.J."/>
        </authorList>
    </citation>
    <scope>NUCLEOTIDE SEQUENCE [LARGE SCALE GENOMIC DNA]</scope>
    <source>
        <strain evidence="10 11">CBS 809.83</strain>
    </source>
</reference>
<dbReference type="STRING" id="109895.A0A507EA44"/>
<dbReference type="NCBIfam" id="TIGR00034">
    <property type="entry name" value="aroFGH"/>
    <property type="match status" value="1"/>
</dbReference>
<comment type="caution">
    <text evidence="10">The sequence shown here is derived from an EMBL/GenBank/DDBJ whole genome shotgun (WGS) entry which is preliminary data.</text>
</comment>
<dbReference type="SUPFAM" id="SSF51569">
    <property type="entry name" value="Aldolase"/>
    <property type="match status" value="1"/>
</dbReference>
<dbReference type="PANTHER" id="PTHR21225">
    <property type="entry name" value="PHOSPHO-2-DEHYDRO-3-DEOXYHEPTONATE ALDOLASE DAHP SYNTHETASE"/>
    <property type="match status" value="1"/>
</dbReference>
<feature type="domain" description="DAHP synthetase I/KDSA" evidence="9">
    <location>
        <begin position="61"/>
        <end position="362"/>
    </location>
</feature>
<sequence length="384" mass="41248">MTTSNGPVVSEKNRPIALNELDDRRIADIKPLIPPQILMEDFPLTQAAGRTVARGRAEAEACIKGTSDKLLCVVGPCSIHDVKAAKEYSQLLKTYAETANDDLCIIMRVYFEKPRTTVGWKGLINDPSMTGDFAINKGLKLARGLLLDLNEAGIPAGCEFLDTLTPQYVGDLVAWGAIGARTTESQVHRELASGLSVPVGFKNGTDGNVGIALDAIRAASVGHHFLSVTKQGLSAIVNTTGNDSCHVILRGGHDGPNYSAEHIRRYREQVKKAGLQPKLMVDCSHGNSNKDHNRQTAVAQSVADQMSAPAGPESTADNIIGVMIESHLQEGRQNLPADGPTNLKYGVSITDACISWEQTVKVLDILRAGVQQRRKNARANGVTV</sequence>
<dbReference type="GO" id="GO:0009073">
    <property type="term" value="P:aromatic amino acid family biosynthetic process"/>
    <property type="evidence" value="ECO:0007669"/>
    <property type="project" value="UniProtKB-KW"/>
</dbReference>
<organism evidence="10 11">
    <name type="scientific">Powellomyces hirtus</name>
    <dbReference type="NCBI Taxonomy" id="109895"/>
    <lineage>
        <taxon>Eukaryota</taxon>
        <taxon>Fungi</taxon>
        <taxon>Fungi incertae sedis</taxon>
        <taxon>Chytridiomycota</taxon>
        <taxon>Chytridiomycota incertae sedis</taxon>
        <taxon>Chytridiomycetes</taxon>
        <taxon>Spizellomycetales</taxon>
        <taxon>Powellomycetaceae</taxon>
        <taxon>Powellomyces</taxon>
    </lineage>
</organism>
<dbReference type="NCBIfam" id="NF009395">
    <property type="entry name" value="PRK12755.1"/>
    <property type="match status" value="1"/>
</dbReference>
<keyword evidence="11" id="KW-1185">Reference proteome</keyword>
<dbReference type="PANTHER" id="PTHR21225:SF12">
    <property type="entry name" value="PHOSPHO-2-DEHYDRO-3-DEOXYHEPTONATE ALDOLASE, TYROSINE-INHIBITED"/>
    <property type="match status" value="1"/>
</dbReference>
<comment type="catalytic activity">
    <reaction evidence="7 8">
        <text>D-erythrose 4-phosphate + phosphoenolpyruvate + H2O = 7-phospho-2-dehydro-3-deoxy-D-arabino-heptonate + phosphate</text>
        <dbReference type="Rhea" id="RHEA:14717"/>
        <dbReference type="ChEBI" id="CHEBI:15377"/>
        <dbReference type="ChEBI" id="CHEBI:16897"/>
        <dbReference type="ChEBI" id="CHEBI:43474"/>
        <dbReference type="ChEBI" id="CHEBI:58394"/>
        <dbReference type="ChEBI" id="CHEBI:58702"/>
        <dbReference type="EC" id="2.5.1.54"/>
    </reaction>
</comment>
<dbReference type="GO" id="GO:0005737">
    <property type="term" value="C:cytoplasm"/>
    <property type="evidence" value="ECO:0007669"/>
    <property type="project" value="TreeGrafter"/>
</dbReference>
<dbReference type="InterPro" id="IPR013785">
    <property type="entry name" value="Aldolase_TIM"/>
</dbReference>
<dbReference type="InterPro" id="IPR006219">
    <property type="entry name" value="DAHP_synth_1"/>
</dbReference>
<accession>A0A507EA44</accession>
<dbReference type="GO" id="GO:0008652">
    <property type="term" value="P:amino acid biosynthetic process"/>
    <property type="evidence" value="ECO:0007669"/>
    <property type="project" value="UniProtKB-KW"/>
</dbReference>
<evidence type="ECO:0000313" key="10">
    <source>
        <dbReference type="EMBL" id="TPX60666.1"/>
    </source>
</evidence>
<evidence type="ECO:0000256" key="5">
    <source>
        <dbReference type="ARBA" id="ARBA00022679"/>
    </source>
</evidence>
<dbReference type="Proteomes" id="UP000318582">
    <property type="component" value="Unassembled WGS sequence"/>
</dbReference>
<keyword evidence="6 8" id="KW-0057">Aromatic amino acid biosynthesis</keyword>
<evidence type="ECO:0000256" key="6">
    <source>
        <dbReference type="ARBA" id="ARBA00023141"/>
    </source>
</evidence>
<evidence type="ECO:0000256" key="7">
    <source>
        <dbReference type="ARBA" id="ARBA00047508"/>
    </source>
</evidence>
<comment type="function">
    <text evidence="1">Stereospecific condensation of phosphoenolpyruvate (PEP) and D-erythrose-4-phosphate (E4P) giving rise to 3-deoxy-D-arabino-heptulosonate-7-phosphate (DAHP).</text>
</comment>
<dbReference type="Pfam" id="PF00793">
    <property type="entry name" value="DAHP_synth_1"/>
    <property type="match status" value="1"/>
</dbReference>
<dbReference type="Gene3D" id="3.20.20.70">
    <property type="entry name" value="Aldolase class I"/>
    <property type="match status" value="1"/>
</dbReference>
<evidence type="ECO:0000259" key="9">
    <source>
        <dbReference type="Pfam" id="PF00793"/>
    </source>
</evidence>
<gene>
    <name evidence="10" type="ORF">PhCBS80983_g01581</name>
</gene>
<keyword evidence="5 8" id="KW-0808">Transferase</keyword>